<sequence length="142" mass="15323">MNQCAEGLGGGFGCLASGAGFTVNASHFQWGYMKLPVLLKDHRRSIRQCVLSCTLGLLASVVVIASPVMAVASQQGEQASEQSGPVNQEQALERVRAIFPGTVISINQVRQDGRLRFRVRLDNEGNIYTVFVDQATGALSRE</sequence>
<dbReference type="RefSeq" id="WP_070118970.1">
    <property type="nucleotide sequence ID" value="NZ_CAXATG010000006.1"/>
</dbReference>
<gene>
    <name evidence="3" type="ORF">PHACT_14285</name>
</gene>
<dbReference type="InterPro" id="IPR025711">
    <property type="entry name" value="PepSY"/>
</dbReference>
<proteinExistence type="predicted"/>
<feature type="domain" description="PepSY" evidence="2">
    <location>
        <begin position="86"/>
        <end position="138"/>
    </location>
</feature>
<dbReference type="EMBL" id="MASR01000003">
    <property type="protein sequence ID" value="OFE11035.1"/>
    <property type="molecule type" value="Genomic_DNA"/>
</dbReference>
<evidence type="ECO:0000259" key="2">
    <source>
        <dbReference type="Pfam" id="PF03413"/>
    </source>
</evidence>
<keyword evidence="1" id="KW-1133">Transmembrane helix</keyword>
<name>A0A1E8CFA6_9GAMM</name>
<comment type="caution">
    <text evidence="3">The sequence shown here is derived from an EMBL/GenBank/DDBJ whole genome shotgun (WGS) entry which is preliminary data.</text>
</comment>
<keyword evidence="1" id="KW-0472">Membrane</keyword>
<feature type="transmembrane region" description="Helical" evidence="1">
    <location>
        <begin position="49"/>
        <end position="72"/>
    </location>
</feature>
<keyword evidence="1" id="KW-0812">Transmembrane</keyword>
<dbReference type="Pfam" id="PF03413">
    <property type="entry name" value="PepSY"/>
    <property type="match status" value="1"/>
</dbReference>
<accession>A0A1E8CFA6</accession>
<keyword evidence="4" id="KW-1185">Reference proteome</keyword>
<organism evidence="3 4">
    <name type="scientific">Pseudohongiella acticola</name>
    <dbReference type="NCBI Taxonomy" id="1524254"/>
    <lineage>
        <taxon>Bacteria</taxon>
        <taxon>Pseudomonadati</taxon>
        <taxon>Pseudomonadota</taxon>
        <taxon>Gammaproteobacteria</taxon>
        <taxon>Pseudomonadales</taxon>
        <taxon>Pseudohongiellaceae</taxon>
        <taxon>Pseudohongiella</taxon>
    </lineage>
</organism>
<evidence type="ECO:0000313" key="4">
    <source>
        <dbReference type="Proteomes" id="UP000175669"/>
    </source>
</evidence>
<dbReference type="AlphaFoldDB" id="A0A1E8CFA6"/>
<dbReference type="Gene3D" id="3.10.450.40">
    <property type="match status" value="1"/>
</dbReference>
<evidence type="ECO:0000256" key="1">
    <source>
        <dbReference type="SAM" id="Phobius"/>
    </source>
</evidence>
<reference evidence="4" key="1">
    <citation type="submission" date="2016-07" db="EMBL/GenBank/DDBJ databases">
        <authorList>
            <person name="Florea S."/>
            <person name="Webb J.S."/>
            <person name="Jaromczyk J."/>
            <person name="Schardl C.L."/>
        </authorList>
    </citation>
    <scope>NUCLEOTIDE SEQUENCE [LARGE SCALE GENOMIC DNA]</scope>
    <source>
        <strain evidence="4">KCTC 42131</strain>
    </source>
</reference>
<protein>
    <recommendedName>
        <fullName evidence="2">PepSY domain-containing protein</fullName>
    </recommendedName>
</protein>
<dbReference type="Proteomes" id="UP000175669">
    <property type="component" value="Unassembled WGS sequence"/>
</dbReference>
<evidence type="ECO:0000313" key="3">
    <source>
        <dbReference type="EMBL" id="OFE11035.1"/>
    </source>
</evidence>
<dbReference type="STRING" id="1524254.PHACT_14285"/>